<proteinExistence type="inferred from homology"/>
<evidence type="ECO:0000256" key="1">
    <source>
        <dbReference type="ARBA" id="ARBA00009744"/>
    </source>
</evidence>
<gene>
    <name evidence="5" type="ORF">LWI28_005893</name>
</gene>
<name>A0AAD5P282_ACENE</name>
<dbReference type="GO" id="GO:0005634">
    <property type="term" value="C:nucleus"/>
    <property type="evidence" value="ECO:0007669"/>
    <property type="project" value="TreeGrafter"/>
</dbReference>
<dbReference type="SUPFAM" id="SSF55961">
    <property type="entry name" value="Bet v1-like"/>
    <property type="match status" value="1"/>
</dbReference>
<dbReference type="InterPro" id="IPR000916">
    <property type="entry name" value="Bet_v_I/MLP"/>
</dbReference>
<dbReference type="GO" id="GO:0009738">
    <property type="term" value="P:abscisic acid-activated signaling pathway"/>
    <property type="evidence" value="ECO:0007669"/>
    <property type="project" value="InterPro"/>
</dbReference>
<dbReference type="Pfam" id="PF00407">
    <property type="entry name" value="Bet_v_1"/>
    <property type="match status" value="1"/>
</dbReference>
<dbReference type="PRINTS" id="PR00634">
    <property type="entry name" value="BETALLERGEN"/>
</dbReference>
<comment type="similarity">
    <text evidence="1">Belongs to the BetVI family.</text>
</comment>
<evidence type="ECO:0000256" key="2">
    <source>
        <dbReference type="ARBA" id="ARBA00022821"/>
    </source>
</evidence>
<dbReference type="GO" id="GO:0004864">
    <property type="term" value="F:protein phosphatase inhibitor activity"/>
    <property type="evidence" value="ECO:0007669"/>
    <property type="project" value="InterPro"/>
</dbReference>
<dbReference type="InterPro" id="IPR023393">
    <property type="entry name" value="START-like_dom_sf"/>
</dbReference>
<evidence type="ECO:0000256" key="3">
    <source>
        <dbReference type="ARBA" id="ARBA00023265"/>
    </source>
</evidence>
<keyword evidence="6" id="KW-1185">Reference proteome</keyword>
<dbReference type="EMBL" id="JAJSOW010000003">
    <property type="protein sequence ID" value="KAI9194426.1"/>
    <property type="molecule type" value="Genomic_DNA"/>
</dbReference>
<dbReference type="PANTHER" id="PTHR31213:SF17">
    <property type="entry name" value="MAJOR ALLERGEN PRU AR 1-LIKE"/>
    <property type="match status" value="1"/>
</dbReference>
<reference evidence="5" key="1">
    <citation type="journal article" date="2022" name="Plant J.">
        <title>Strategies of tolerance reflected in two North American maple genomes.</title>
        <authorList>
            <person name="McEvoy S.L."/>
            <person name="Sezen U.U."/>
            <person name="Trouern-Trend A."/>
            <person name="McMahon S.M."/>
            <person name="Schaberg P.G."/>
            <person name="Yang J."/>
            <person name="Wegrzyn J.L."/>
            <person name="Swenson N.G."/>
        </authorList>
    </citation>
    <scope>NUCLEOTIDE SEQUENCE</scope>
    <source>
        <strain evidence="5">91603</strain>
    </source>
</reference>
<accession>A0AAD5P282</accession>
<dbReference type="InterPro" id="IPR024949">
    <property type="entry name" value="Bet_v_I_allergen"/>
</dbReference>
<reference evidence="5" key="2">
    <citation type="submission" date="2023-02" db="EMBL/GenBank/DDBJ databases">
        <authorList>
            <person name="Swenson N.G."/>
            <person name="Wegrzyn J.L."/>
            <person name="Mcevoy S.L."/>
        </authorList>
    </citation>
    <scope>NUCLEOTIDE SEQUENCE</scope>
    <source>
        <strain evidence="5">91603</strain>
        <tissue evidence="5">Leaf</tissue>
    </source>
</reference>
<dbReference type="Gene3D" id="3.30.530.20">
    <property type="match status" value="1"/>
</dbReference>
<dbReference type="PANTHER" id="PTHR31213">
    <property type="entry name" value="OS08G0374000 PROTEIN-RELATED"/>
    <property type="match status" value="1"/>
</dbReference>
<dbReference type="AlphaFoldDB" id="A0AAD5P282"/>
<dbReference type="Proteomes" id="UP001064489">
    <property type="component" value="Chromosome 1"/>
</dbReference>
<organism evidence="5 6">
    <name type="scientific">Acer negundo</name>
    <name type="common">Box elder</name>
    <dbReference type="NCBI Taxonomy" id="4023"/>
    <lineage>
        <taxon>Eukaryota</taxon>
        <taxon>Viridiplantae</taxon>
        <taxon>Streptophyta</taxon>
        <taxon>Embryophyta</taxon>
        <taxon>Tracheophyta</taxon>
        <taxon>Spermatophyta</taxon>
        <taxon>Magnoliopsida</taxon>
        <taxon>eudicotyledons</taxon>
        <taxon>Gunneridae</taxon>
        <taxon>Pentapetalae</taxon>
        <taxon>rosids</taxon>
        <taxon>malvids</taxon>
        <taxon>Sapindales</taxon>
        <taxon>Sapindaceae</taxon>
        <taxon>Hippocastanoideae</taxon>
        <taxon>Acereae</taxon>
        <taxon>Acer</taxon>
    </lineage>
</organism>
<keyword evidence="3" id="KW-0568">Pathogenesis-related protein</keyword>
<feature type="domain" description="Bet v I/Major latex protein" evidence="4">
    <location>
        <begin position="1"/>
        <end position="113"/>
    </location>
</feature>
<keyword evidence="2" id="KW-0611">Plant defense</keyword>
<dbReference type="InterPro" id="IPR050279">
    <property type="entry name" value="Plant_def-hormone_signal"/>
</dbReference>
<dbReference type="GO" id="GO:0006952">
    <property type="term" value="P:defense response"/>
    <property type="evidence" value="ECO:0007669"/>
    <property type="project" value="UniProtKB-KW"/>
</dbReference>
<dbReference type="GO" id="GO:0010427">
    <property type="term" value="F:abscisic acid binding"/>
    <property type="evidence" value="ECO:0007669"/>
    <property type="project" value="InterPro"/>
</dbReference>
<dbReference type="GO" id="GO:0038023">
    <property type="term" value="F:signaling receptor activity"/>
    <property type="evidence" value="ECO:0007669"/>
    <property type="project" value="InterPro"/>
</dbReference>
<comment type="caution">
    <text evidence="5">The sequence shown here is derived from an EMBL/GenBank/DDBJ whole genome shotgun (WGS) entry which is preliminary data.</text>
</comment>
<protein>
    <recommendedName>
        <fullName evidence="4">Bet v I/Major latex protein domain-containing protein</fullName>
    </recommendedName>
</protein>
<evidence type="ECO:0000259" key="4">
    <source>
        <dbReference type="Pfam" id="PF00407"/>
    </source>
</evidence>
<dbReference type="FunFam" id="3.30.530.20:FF:000007">
    <property type="entry name" value="Major pollen allergen Bet v 1-A"/>
    <property type="match status" value="1"/>
</dbReference>
<evidence type="ECO:0000313" key="5">
    <source>
        <dbReference type="EMBL" id="KAI9194426.1"/>
    </source>
</evidence>
<dbReference type="CDD" id="cd07816">
    <property type="entry name" value="Bet_v1-like"/>
    <property type="match status" value="1"/>
</dbReference>
<evidence type="ECO:0000313" key="6">
    <source>
        <dbReference type="Proteomes" id="UP001064489"/>
    </source>
</evidence>
<sequence length="146" mass="15744">MGSSTFTEELSSLVPAGKLFKALVLDLDNLLPKIMPQAFKSAETIEGYGGPGTIKKMNFTEGTEFKNLKNRIDALDKERMTYAHTITEGGALQDKAESISYAVKLEATADGGCKFGEEQLKEAKAKSIAIFKAVEAYLLANPAAYA</sequence>
<dbReference type="GO" id="GO:0005737">
    <property type="term" value="C:cytoplasm"/>
    <property type="evidence" value="ECO:0007669"/>
    <property type="project" value="TreeGrafter"/>
</dbReference>